<sequence>MAPDLSGVHSSSQTPTEPWSEEKVPTPCKKKAKTIAASANKNTSKSTVRLLCVTNKKGVSTACLASASPGVEERVWRGRGGERNPVRCPGALEEGRSSGEMCLKLLRLHDPLSAQLSSTSSSSVRKDSVEGAERIRLELRE</sequence>
<feature type="compositionally biased region" description="Polar residues" evidence="1">
    <location>
        <begin position="8"/>
        <end position="17"/>
    </location>
</feature>
<keyword evidence="3" id="KW-1185">Reference proteome</keyword>
<protein>
    <submittedName>
        <fullName evidence="2">Uncharacterized protein</fullName>
    </submittedName>
</protein>
<dbReference type="Proteomes" id="UP001497482">
    <property type="component" value="Chromosome 11"/>
</dbReference>
<dbReference type="AlphaFoldDB" id="A0AAV2J997"/>
<name>A0AAV2J997_KNICA</name>
<evidence type="ECO:0000256" key="1">
    <source>
        <dbReference type="SAM" id="MobiDB-lite"/>
    </source>
</evidence>
<gene>
    <name evidence="2" type="ORF">KC01_LOCUS4985</name>
</gene>
<reference evidence="2 3" key="1">
    <citation type="submission" date="2024-04" db="EMBL/GenBank/DDBJ databases">
        <authorList>
            <person name="Waldvogel A.-M."/>
            <person name="Schoenle A."/>
        </authorList>
    </citation>
    <scope>NUCLEOTIDE SEQUENCE [LARGE SCALE GENOMIC DNA]</scope>
</reference>
<evidence type="ECO:0000313" key="3">
    <source>
        <dbReference type="Proteomes" id="UP001497482"/>
    </source>
</evidence>
<evidence type="ECO:0000313" key="2">
    <source>
        <dbReference type="EMBL" id="CAL1573021.1"/>
    </source>
</evidence>
<feature type="region of interest" description="Disordered" evidence="1">
    <location>
        <begin position="1"/>
        <end position="27"/>
    </location>
</feature>
<proteinExistence type="predicted"/>
<accession>A0AAV2J997</accession>
<organism evidence="2 3">
    <name type="scientific">Knipowitschia caucasica</name>
    <name type="common">Caucasian dwarf goby</name>
    <name type="synonym">Pomatoschistus caucasicus</name>
    <dbReference type="NCBI Taxonomy" id="637954"/>
    <lineage>
        <taxon>Eukaryota</taxon>
        <taxon>Metazoa</taxon>
        <taxon>Chordata</taxon>
        <taxon>Craniata</taxon>
        <taxon>Vertebrata</taxon>
        <taxon>Euteleostomi</taxon>
        <taxon>Actinopterygii</taxon>
        <taxon>Neopterygii</taxon>
        <taxon>Teleostei</taxon>
        <taxon>Neoteleostei</taxon>
        <taxon>Acanthomorphata</taxon>
        <taxon>Gobiaria</taxon>
        <taxon>Gobiiformes</taxon>
        <taxon>Gobioidei</taxon>
        <taxon>Gobiidae</taxon>
        <taxon>Gobiinae</taxon>
        <taxon>Knipowitschia</taxon>
    </lineage>
</organism>
<dbReference type="EMBL" id="OZ035833">
    <property type="protein sequence ID" value="CAL1573021.1"/>
    <property type="molecule type" value="Genomic_DNA"/>
</dbReference>